<accession>A0A0W0ZVM8</accession>
<dbReference type="RefSeq" id="WP_058520161.1">
    <property type="nucleotide sequence ID" value="NZ_CAAAIP010000001.1"/>
</dbReference>
<dbReference type="EMBL" id="LNZA01000001">
    <property type="protein sequence ID" value="KTD73086.1"/>
    <property type="molecule type" value="Genomic_DNA"/>
</dbReference>
<dbReference type="PATRIC" id="fig|40335.7.peg.983"/>
<dbReference type="InterPro" id="IPR029058">
    <property type="entry name" value="AB_hydrolase_fold"/>
</dbReference>
<dbReference type="Proteomes" id="UP000054693">
    <property type="component" value="Unassembled WGS sequence"/>
</dbReference>
<dbReference type="STRING" id="40335.Ltuc_0933"/>
<protein>
    <submittedName>
        <fullName evidence="1">Uncharacterized protein</fullName>
    </submittedName>
</protein>
<reference evidence="1 2" key="1">
    <citation type="submission" date="2015-11" db="EMBL/GenBank/DDBJ databases">
        <title>Genomic analysis of 38 Legionella species identifies large and diverse effector repertoires.</title>
        <authorList>
            <person name="Burstein D."/>
            <person name="Amaro F."/>
            <person name="Zusman T."/>
            <person name="Lifshitz Z."/>
            <person name="Cohen O."/>
            <person name="Gilbert J.A."/>
            <person name="Pupko T."/>
            <person name="Shuman H.A."/>
            <person name="Segal G."/>
        </authorList>
    </citation>
    <scope>NUCLEOTIDE SEQUENCE [LARGE SCALE GENOMIC DNA]</scope>
    <source>
        <strain evidence="1 2">ATCC 49180</strain>
    </source>
</reference>
<comment type="caution">
    <text evidence="1">The sequence shown here is derived from an EMBL/GenBank/DDBJ whole genome shotgun (WGS) entry which is preliminary data.</text>
</comment>
<proteinExistence type="predicted"/>
<dbReference type="OrthoDB" id="2086224at2"/>
<dbReference type="Gene3D" id="3.40.50.1820">
    <property type="entry name" value="alpha/beta hydrolase"/>
    <property type="match status" value="1"/>
</dbReference>
<name>A0A0W0ZVM8_9GAMM</name>
<organism evidence="1 2">
    <name type="scientific">Legionella tucsonensis</name>
    <dbReference type="NCBI Taxonomy" id="40335"/>
    <lineage>
        <taxon>Bacteria</taxon>
        <taxon>Pseudomonadati</taxon>
        <taxon>Pseudomonadota</taxon>
        <taxon>Gammaproteobacteria</taxon>
        <taxon>Legionellales</taxon>
        <taxon>Legionellaceae</taxon>
        <taxon>Legionella</taxon>
    </lineage>
</organism>
<sequence length="70" mass="8073">MTEQLLKDAPEKFIICGHSLGSWAAQLTAIKASHRVSHLIIMGSWAGDLDQGKRKYFEQWQYEIENDRPQ</sequence>
<keyword evidence="2" id="KW-1185">Reference proteome</keyword>
<evidence type="ECO:0000313" key="2">
    <source>
        <dbReference type="Proteomes" id="UP000054693"/>
    </source>
</evidence>
<evidence type="ECO:0000313" key="1">
    <source>
        <dbReference type="EMBL" id="KTD73086.1"/>
    </source>
</evidence>
<dbReference type="SUPFAM" id="SSF53474">
    <property type="entry name" value="alpha/beta-Hydrolases"/>
    <property type="match status" value="1"/>
</dbReference>
<dbReference type="AlphaFoldDB" id="A0A0W0ZVM8"/>
<gene>
    <name evidence="1" type="ORF">Ltuc_0933</name>
</gene>